<reference evidence="1" key="2">
    <citation type="submission" date="2020-09" db="EMBL/GenBank/DDBJ databases">
        <authorList>
            <person name="Sun Q."/>
            <person name="Zhou Y."/>
        </authorList>
    </citation>
    <scope>NUCLEOTIDE SEQUENCE</scope>
    <source>
        <strain evidence="1">CGMCC 1.15493</strain>
    </source>
</reference>
<dbReference type="EMBL" id="BMJJ01000002">
    <property type="protein sequence ID" value="GGD11082.1"/>
    <property type="molecule type" value="Genomic_DNA"/>
</dbReference>
<protein>
    <submittedName>
        <fullName evidence="1">Uncharacterized protein</fullName>
    </submittedName>
</protein>
<reference evidence="1" key="1">
    <citation type="journal article" date="2014" name="Int. J. Syst. Evol. Microbiol.">
        <title>Complete genome sequence of Corynebacterium casei LMG S-19264T (=DSM 44701T), isolated from a smear-ripened cheese.</title>
        <authorList>
            <consortium name="US DOE Joint Genome Institute (JGI-PGF)"/>
            <person name="Walter F."/>
            <person name="Albersmeier A."/>
            <person name="Kalinowski J."/>
            <person name="Ruckert C."/>
        </authorList>
    </citation>
    <scope>NUCLEOTIDE SEQUENCE</scope>
    <source>
        <strain evidence="1">CGMCC 1.15493</strain>
    </source>
</reference>
<evidence type="ECO:0000313" key="2">
    <source>
        <dbReference type="Proteomes" id="UP000613160"/>
    </source>
</evidence>
<dbReference type="Pfam" id="PF18928">
    <property type="entry name" value="DUF5677"/>
    <property type="match status" value="1"/>
</dbReference>
<evidence type="ECO:0000313" key="1">
    <source>
        <dbReference type="EMBL" id="GGD11082.1"/>
    </source>
</evidence>
<dbReference type="AlphaFoldDB" id="A0A916XUJ8"/>
<organism evidence="1 2">
    <name type="scientific">Aureimonas glaciei</name>
    <dbReference type="NCBI Taxonomy" id="1776957"/>
    <lineage>
        <taxon>Bacteria</taxon>
        <taxon>Pseudomonadati</taxon>
        <taxon>Pseudomonadota</taxon>
        <taxon>Alphaproteobacteria</taxon>
        <taxon>Hyphomicrobiales</taxon>
        <taxon>Aurantimonadaceae</taxon>
        <taxon>Aureimonas</taxon>
    </lineage>
</organism>
<sequence>MTDTYNPSAIEDADWVDWLVIFNDRARNFIGEFAQETAGSDDPRALSAKFAIAARALTLIHSALVLLQNEEQLAFRIMARGIIECAMHMESACTTAEYLPILYDDDQASRISRGKLLQKSTQLSEEANRELQQFVMAVGENKPKILNIGELSKGSNFPRFQLFYRQISADAEHVTWTSLCRHPQETYDRVTLELDPQLEDEEMFDTISLIALAAMTVVLHLRHSLEITQNEVEFSALGRRYSELYHEGVAEFRGRHKDGDPGTCSEDFSTRKQ</sequence>
<accession>A0A916XUJ8</accession>
<comment type="caution">
    <text evidence="1">The sequence shown here is derived from an EMBL/GenBank/DDBJ whole genome shotgun (WGS) entry which is preliminary data.</text>
</comment>
<gene>
    <name evidence="1" type="ORF">GCM10011335_12530</name>
</gene>
<dbReference type="RefSeq" id="WP_188849704.1">
    <property type="nucleotide sequence ID" value="NZ_BMJJ01000002.1"/>
</dbReference>
<proteinExistence type="predicted"/>
<dbReference type="Proteomes" id="UP000613160">
    <property type="component" value="Unassembled WGS sequence"/>
</dbReference>
<name>A0A916XUJ8_9HYPH</name>
<keyword evidence="2" id="KW-1185">Reference proteome</keyword>
<dbReference type="InterPro" id="IPR043733">
    <property type="entry name" value="DUF5677"/>
</dbReference>